<dbReference type="Gene3D" id="2.60.40.10">
    <property type="entry name" value="Immunoglobulins"/>
    <property type="match status" value="2"/>
</dbReference>
<evidence type="ECO:0000259" key="3">
    <source>
        <dbReference type="Pfam" id="PF16555"/>
    </source>
</evidence>
<reference evidence="5 6" key="1">
    <citation type="submission" date="2016-02" db="EMBL/GenBank/DDBJ databases">
        <authorList>
            <person name="Wen L."/>
            <person name="He K."/>
            <person name="Yang H."/>
        </authorList>
    </citation>
    <scope>NUCLEOTIDE SEQUENCE [LARGE SCALE GENOMIC DNA]</scope>
    <source>
        <strain evidence="5 6">CMW7778B</strain>
    </source>
</reference>
<dbReference type="AlphaFoldDB" id="A0A135Z815"/>
<dbReference type="InterPro" id="IPR048052">
    <property type="entry name" value="FM1-like"/>
</dbReference>
<dbReference type="InterPro" id="IPR013783">
    <property type="entry name" value="Ig-like_fold"/>
</dbReference>
<protein>
    <submittedName>
        <fullName evidence="5">LPXTG-motif protein cell wall anchor domain protein</fullName>
    </submittedName>
</protein>
<keyword evidence="1" id="KW-0472">Membrane</keyword>
<feature type="domain" description="Gram-positive pilin subunit D1 N-terminal" evidence="3">
    <location>
        <begin position="54"/>
        <end position="235"/>
    </location>
</feature>
<evidence type="ECO:0000256" key="2">
    <source>
        <dbReference type="SAM" id="SignalP"/>
    </source>
</evidence>
<feature type="transmembrane region" description="Helical" evidence="1">
    <location>
        <begin position="578"/>
        <end position="598"/>
    </location>
</feature>
<dbReference type="InterPro" id="IPR041033">
    <property type="entry name" value="SpaA_PFL_dom_1"/>
</dbReference>
<dbReference type="Gene3D" id="2.60.40.740">
    <property type="match status" value="1"/>
</dbReference>
<dbReference type="InterPro" id="IPR032364">
    <property type="entry name" value="GramPos_pilinD1_N"/>
</dbReference>
<dbReference type="Pfam" id="PF17802">
    <property type="entry name" value="SpaA"/>
    <property type="match status" value="1"/>
</dbReference>
<evidence type="ECO:0000313" key="6">
    <source>
        <dbReference type="Proteomes" id="UP000070505"/>
    </source>
</evidence>
<accession>A0A135Z815</accession>
<keyword evidence="1" id="KW-0812">Transmembrane</keyword>
<evidence type="ECO:0000256" key="1">
    <source>
        <dbReference type="SAM" id="Phobius"/>
    </source>
</evidence>
<dbReference type="Proteomes" id="UP000070505">
    <property type="component" value="Unassembled WGS sequence"/>
</dbReference>
<dbReference type="PATRIC" id="fig|2702.101.peg.543"/>
<comment type="caution">
    <text evidence="5">The sequence shown here is derived from an EMBL/GenBank/DDBJ whole genome shotgun (WGS) entry which is preliminary data.</text>
</comment>
<feature type="chain" id="PRO_5039053960" evidence="2">
    <location>
        <begin position="28"/>
        <end position="606"/>
    </location>
</feature>
<name>A0A135Z815_GARVA</name>
<keyword evidence="2" id="KW-0732">Signal</keyword>
<proteinExistence type="predicted"/>
<evidence type="ECO:0000259" key="4">
    <source>
        <dbReference type="Pfam" id="PF17802"/>
    </source>
</evidence>
<sequence>MRLTTIPLKRAAAVLATVCTLGTFCIAGSIAYAGNENTGTVADAGANTANIQKKTTSITIHKYEGPSITKTGFKPNGTDMTDALNGEGNKPLKGVQFTLYKVTLTAGKTEDDNKIDLSTPEGWKRIEDLKNLQGDTSSFFTGEHAKFTKTQVGKAQETNEKGVVEFKDLDESLYYVEETSTANAQKDFATEANKHDWKPVTVTVKTDPFFVTTPLSHKTKDSWEWLYNVHVFPKNDVNKETPTKTASDPNKYYVDEKGNTVIPWNISIPLSAPSEGKAYKKIGFVDSLPAGLKYSSVTGVNLVKVQKKAAENQTPTSTPIPLSPKTATQQGYYEAKNDNGKVTFNLTADGLAKITKIDDYTYTLKVTLNTSVTKGTKNFTNFITGWIDDSKIGDGDENTPCVPTEDDSHKCDNNPHGSSHFATLKITKVAIDADGKNTDKKLKGAKFAIYSVKDQSIELTSIKDSATLTQYTTPVKTGVTGNDQLTIETGDDGTATVDLFIGNDKTTSRKYCLVETDAPAGFKKDPAPHCYNVEEETKTNVTADKPVADANSKTIGNDQATALDKILAALPMTGARGLLILTVCGIVGLGGTFFYIVLKRRKEQNA</sequence>
<feature type="signal peptide" evidence="2">
    <location>
        <begin position="1"/>
        <end position="27"/>
    </location>
</feature>
<dbReference type="GO" id="GO:0005975">
    <property type="term" value="P:carbohydrate metabolic process"/>
    <property type="evidence" value="ECO:0007669"/>
    <property type="project" value="UniProtKB-ARBA"/>
</dbReference>
<dbReference type="RefSeq" id="WP_075523422.1">
    <property type="nucleotide sequence ID" value="NZ_KQ961857.1"/>
</dbReference>
<dbReference type="EMBL" id="LSRC01000020">
    <property type="protein sequence ID" value="KXI17763.1"/>
    <property type="molecule type" value="Genomic_DNA"/>
</dbReference>
<dbReference type="NCBIfam" id="NF033902">
    <property type="entry name" value="iso_D2_wall_anc"/>
    <property type="match status" value="1"/>
</dbReference>
<feature type="domain" description="SpaA-like prealbumin fold" evidence="4">
    <location>
        <begin position="433"/>
        <end position="544"/>
    </location>
</feature>
<keyword evidence="1" id="KW-1133">Transmembrane helix</keyword>
<organism evidence="5 6">
    <name type="scientific">Gardnerella vaginalis</name>
    <dbReference type="NCBI Taxonomy" id="2702"/>
    <lineage>
        <taxon>Bacteria</taxon>
        <taxon>Bacillati</taxon>
        <taxon>Actinomycetota</taxon>
        <taxon>Actinomycetes</taxon>
        <taxon>Bifidobacteriales</taxon>
        <taxon>Bifidobacteriaceae</taxon>
        <taxon>Gardnerella</taxon>
    </lineage>
</organism>
<gene>
    <name evidence="5" type="ORF">HMPREF3230_00559</name>
</gene>
<evidence type="ECO:0000313" key="5">
    <source>
        <dbReference type="EMBL" id="KXI17763.1"/>
    </source>
</evidence>
<dbReference type="Pfam" id="PF16555">
    <property type="entry name" value="GramPos_pilinD1"/>
    <property type="match status" value="1"/>
</dbReference>